<proteinExistence type="predicted"/>
<name>A0A223NTN7_9SPHI</name>
<organism evidence="1 2">
    <name type="scientific">Mucilaginibacter xinganensis</name>
    <dbReference type="NCBI Taxonomy" id="1234841"/>
    <lineage>
        <taxon>Bacteria</taxon>
        <taxon>Pseudomonadati</taxon>
        <taxon>Bacteroidota</taxon>
        <taxon>Sphingobacteriia</taxon>
        <taxon>Sphingobacteriales</taxon>
        <taxon>Sphingobacteriaceae</taxon>
        <taxon>Mucilaginibacter</taxon>
    </lineage>
</organism>
<accession>A0A223NTN7</accession>
<protein>
    <recommendedName>
        <fullName evidence="3">Outer membrane protein beta-barrel domain-containing protein</fullName>
    </recommendedName>
</protein>
<dbReference type="EMBL" id="CP022743">
    <property type="protein sequence ID" value="ASU33259.1"/>
    <property type="molecule type" value="Genomic_DNA"/>
</dbReference>
<dbReference type="RefSeq" id="WP_094569740.1">
    <property type="nucleotide sequence ID" value="NZ_CP022743.1"/>
</dbReference>
<reference evidence="1 2" key="1">
    <citation type="submission" date="2017-08" db="EMBL/GenBank/DDBJ databases">
        <title>Complete genome sequence of Mucilaginibacter sp. strain BJC16-A31.</title>
        <authorList>
            <consortium name="Henan University of Science and Technology"/>
            <person name="You X."/>
        </authorList>
    </citation>
    <scope>NUCLEOTIDE SEQUENCE [LARGE SCALE GENOMIC DNA]</scope>
    <source>
        <strain evidence="1 2">BJC16-A31</strain>
    </source>
</reference>
<gene>
    <name evidence="1" type="ORF">MuYL_1361</name>
</gene>
<keyword evidence="2" id="KW-1185">Reference proteome</keyword>
<dbReference type="KEGG" id="muc:MuYL_1361"/>
<evidence type="ECO:0000313" key="2">
    <source>
        <dbReference type="Proteomes" id="UP000215002"/>
    </source>
</evidence>
<evidence type="ECO:0000313" key="1">
    <source>
        <dbReference type="EMBL" id="ASU33259.1"/>
    </source>
</evidence>
<evidence type="ECO:0008006" key="3">
    <source>
        <dbReference type="Google" id="ProtNLM"/>
    </source>
</evidence>
<dbReference type="AlphaFoldDB" id="A0A223NTN7"/>
<sequence length="190" mass="20639">MKKIILPLVVFIIWGINGFAQVSMKPHISIGGEYGLTTGNLSNYYGSVAGGSVKVELPVSSPLFNLTATVGFTGYLVRLDYDGPLSLNTQKFIPIELGARYYFSRISYFEADAGISQNINSNYTGSSSAFIYSPVIGFSAPTNKHNGTIDLGLRFESRVQSAGNNNQLALRLAYRFGPTFAADNKKKDAK</sequence>
<dbReference type="OrthoDB" id="668980at2"/>
<dbReference type="Proteomes" id="UP000215002">
    <property type="component" value="Chromosome"/>
</dbReference>